<dbReference type="PROSITE" id="PS01360">
    <property type="entry name" value="ZF_MYND_1"/>
    <property type="match status" value="1"/>
</dbReference>
<dbReference type="EMBL" id="BEXD01001602">
    <property type="protein sequence ID" value="GBB94918.1"/>
    <property type="molecule type" value="Genomic_DNA"/>
</dbReference>
<keyword evidence="8" id="KW-1185">Reference proteome</keyword>
<evidence type="ECO:0000259" key="5">
    <source>
        <dbReference type="PROSITE" id="PS50865"/>
    </source>
</evidence>
<dbReference type="Gene3D" id="6.10.140.2220">
    <property type="match status" value="1"/>
</dbReference>
<evidence type="ECO:0000313" key="6">
    <source>
        <dbReference type="EMBL" id="GBB94918.1"/>
    </source>
</evidence>
<evidence type="ECO:0000256" key="4">
    <source>
        <dbReference type="PROSITE-ProRule" id="PRU00134"/>
    </source>
</evidence>
<organism evidence="6 8">
    <name type="scientific">Rhizophagus clarus</name>
    <dbReference type="NCBI Taxonomy" id="94130"/>
    <lineage>
        <taxon>Eukaryota</taxon>
        <taxon>Fungi</taxon>
        <taxon>Fungi incertae sedis</taxon>
        <taxon>Mucoromycota</taxon>
        <taxon>Glomeromycotina</taxon>
        <taxon>Glomeromycetes</taxon>
        <taxon>Glomerales</taxon>
        <taxon>Glomeraceae</taxon>
        <taxon>Rhizophagus</taxon>
    </lineage>
</organism>
<evidence type="ECO:0000256" key="2">
    <source>
        <dbReference type="ARBA" id="ARBA00022771"/>
    </source>
</evidence>
<dbReference type="AlphaFoldDB" id="A0A2Z6RS80"/>
<keyword evidence="3" id="KW-0862">Zinc</keyword>
<reference evidence="6 8" key="1">
    <citation type="submission" date="2017-11" db="EMBL/GenBank/DDBJ databases">
        <title>The genome of Rhizophagus clarus HR1 reveals common genetic basis of auxotrophy among arbuscular mycorrhizal fungi.</title>
        <authorList>
            <person name="Kobayashi Y."/>
        </authorList>
    </citation>
    <scope>NUCLEOTIDE SEQUENCE [LARGE SCALE GENOMIC DNA]</scope>
    <source>
        <strain evidence="6 8">HR1</strain>
    </source>
</reference>
<keyword evidence="2 4" id="KW-0863">Zinc-finger</keyword>
<protein>
    <submittedName>
        <fullName evidence="7">Zinc finger MYND domain-containing protein 10 homolog</fullName>
    </submittedName>
</protein>
<evidence type="ECO:0000313" key="8">
    <source>
        <dbReference type="Proteomes" id="UP000247702"/>
    </source>
</evidence>
<gene>
    <name evidence="7" type="ORF">RCL2_000096500</name>
    <name evidence="6" type="ORF">RclHR1_02440012</name>
</gene>
<dbReference type="GO" id="GO:0008270">
    <property type="term" value="F:zinc ion binding"/>
    <property type="evidence" value="ECO:0007669"/>
    <property type="project" value="UniProtKB-KW"/>
</dbReference>
<feature type="domain" description="MYND-type" evidence="5">
    <location>
        <begin position="127"/>
        <end position="163"/>
    </location>
</feature>
<keyword evidence="1" id="KW-0479">Metal-binding</keyword>
<evidence type="ECO:0000256" key="3">
    <source>
        <dbReference type="ARBA" id="ARBA00022833"/>
    </source>
</evidence>
<dbReference type="Proteomes" id="UP000615446">
    <property type="component" value="Unassembled WGS sequence"/>
</dbReference>
<dbReference type="Proteomes" id="UP000247702">
    <property type="component" value="Unassembled WGS sequence"/>
</dbReference>
<dbReference type="EMBL" id="BLAL01000006">
    <property type="protein sequence ID" value="GES73430.1"/>
    <property type="molecule type" value="Genomic_DNA"/>
</dbReference>
<evidence type="ECO:0000313" key="7">
    <source>
        <dbReference type="EMBL" id="GES73430.1"/>
    </source>
</evidence>
<sequence length="167" mass="19492">MSNRLDIVDGGIPYNHTVGGFKKCYNCNESFQKFPNEPSRREYQELTGFCPCCWEILFLDPDDKEIVIEHAKKVFLFYGRKFLLQKEQPHAWQCLKCKKIVQGGQLKRPHTCATESAEATVNIEGVCKTCMNSCKMKCGKCKLVYYCNKDCQKKDWPRHKRKCVNNY</sequence>
<comment type="caution">
    <text evidence="6">The sequence shown here is derived from an EMBL/GenBank/DDBJ whole genome shotgun (WGS) entry which is preliminary data.</text>
</comment>
<evidence type="ECO:0000256" key="1">
    <source>
        <dbReference type="ARBA" id="ARBA00022723"/>
    </source>
</evidence>
<proteinExistence type="predicted"/>
<dbReference type="PROSITE" id="PS50865">
    <property type="entry name" value="ZF_MYND_2"/>
    <property type="match status" value="1"/>
</dbReference>
<dbReference type="InterPro" id="IPR002893">
    <property type="entry name" value="Znf_MYND"/>
</dbReference>
<dbReference type="OrthoDB" id="3257538at2759"/>
<accession>A0A2Z6RS80</accession>
<reference evidence="7" key="2">
    <citation type="submission" date="2019-10" db="EMBL/GenBank/DDBJ databases">
        <title>Conservation and host-specific expression of non-tandemly repeated heterogenous ribosome RNA gene in arbuscular mycorrhizal fungi.</title>
        <authorList>
            <person name="Maeda T."/>
            <person name="Kobayashi Y."/>
            <person name="Nakagawa T."/>
            <person name="Ezawa T."/>
            <person name="Yamaguchi K."/>
            <person name="Bino T."/>
            <person name="Nishimoto Y."/>
            <person name="Shigenobu S."/>
            <person name="Kawaguchi M."/>
        </authorList>
    </citation>
    <scope>NUCLEOTIDE SEQUENCE</scope>
    <source>
        <strain evidence="7">HR1</strain>
    </source>
</reference>
<dbReference type="Pfam" id="PF01753">
    <property type="entry name" value="zf-MYND"/>
    <property type="match status" value="1"/>
</dbReference>
<name>A0A2Z6RS80_9GLOM</name>
<dbReference type="SUPFAM" id="SSF144232">
    <property type="entry name" value="HIT/MYND zinc finger-like"/>
    <property type="match status" value="1"/>
</dbReference>